<evidence type="ECO:0000259" key="6">
    <source>
        <dbReference type="PROSITE" id="PS50110"/>
    </source>
</evidence>
<evidence type="ECO:0000256" key="5">
    <source>
        <dbReference type="SAM" id="MobiDB-lite"/>
    </source>
</evidence>
<organism evidence="7 8">
    <name type="scientific">Streptomyces antimycoticus</name>
    <dbReference type="NCBI Taxonomy" id="68175"/>
    <lineage>
        <taxon>Bacteria</taxon>
        <taxon>Bacillati</taxon>
        <taxon>Actinomycetota</taxon>
        <taxon>Actinomycetes</taxon>
        <taxon>Kitasatosporales</taxon>
        <taxon>Streptomycetaceae</taxon>
        <taxon>Streptomyces</taxon>
        <taxon>Streptomyces violaceusniger group</taxon>
    </lineage>
</organism>
<keyword evidence="2" id="KW-0238">DNA-binding</keyword>
<dbReference type="InterPro" id="IPR058245">
    <property type="entry name" value="NreC/VraR/RcsB-like_REC"/>
</dbReference>
<name>A0A499UH45_9ACTN</name>
<dbReference type="Gene3D" id="3.40.50.2300">
    <property type="match status" value="1"/>
</dbReference>
<dbReference type="PROSITE" id="PS50110">
    <property type="entry name" value="RESPONSE_REGULATORY"/>
    <property type="match status" value="1"/>
</dbReference>
<keyword evidence="4" id="KW-0597">Phosphoprotein</keyword>
<evidence type="ECO:0000256" key="2">
    <source>
        <dbReference type="ARBA" id="ARBA00023125"/>
    </source>
</evidence>
<feature type="domain" description="Response regulatory" evidence="6">
    <location>
        <begin position="9"/>
        <end position="124"/>
    </location>
</feature>
<feature type="region of interest" description="Disordered" evidence="5">
    <location>
        <begin position="145"/>
        <end position="249"/>
    </location>
</feature>
<gene>
    <name evidence="7" type="ORF">SSPO_026500</name>
</gene>
<dbReference type="GO" id="GO:0000160">
    <property type="term" value="P:phosphorelay signal transduction system"/>
    <property type="evidence" value="ECO:0007669"/>
    <property type="project" value="InterPro"/>
</dbReference>
<dbReference type="InterPro" id="IPR011006">
    <property type="entry name" value="CheY-like_superfamily"/>
</dbReference>
<dbReference type="SMART" id="SM00448">
    <property type="entry name" value="REC"/>
    <property type="match status" value="1"/>
</dbReference>
<keyword evidence="3" id="KW-0804">Transcription</keyword>
<dbReference type="Proteomes" id="UP000463951">
    <property type="component" value="Chromosome"/>
</dbReference>
<protein>
    <recommendedName>
        <fullName evidence="6">Response regulatory domain-containing protein</fullName>
    </recommendedName>
</protein>
<evidence type="ECO:0000313" key="7">
    <source>
        <dbReference type="EMBL" id="BBJ39932.1"/>
    </source>
</evidence>
<keyword evidence="1" id="KW-0805">Transcription regulation</keyword>
<dbReference type="CDD" id="cd17535">
    <property type="entry name" value="REC_NarL-like"/>
    <property type="match status" value="1"/>
</dbReference>
<dbReference type="InterPro" id="IPR039420">
    <property type="entry name" value="WalR-like"/>
</dbReference>
<evidence type="ECO:0000256" key="4">
    <source>
        <dbReference type="PROSITE-ProRule" id="PRU00169"/>
    </source>
</evidence>
<feature type="modified residue" description="4-aspartylphosphate" evidence="4">
    <location>
        <position position="59"/>
    </location>
</feature>
<dbReference type="SUPFAM" id="SSF52172">
    <property type="entry name" value="CheY-like"/>
    <property type="match status" value="1"/>
</dbReference>
<proteinExistence type="predicted"/>
<dbReference type="PANTHER" id="PTHR43214">
    <property type="entry name" value="TWO-COMPONENT RESPONSE REGULATOR"/>
    <property type="match status" value="1"/>
</dbReference>
<dbReference type="PANTHER" id="PTHR43214:SF24">
    <property type="entry name" value="TRANSCRIPTIONAL REGULATORY PROTEIN NARL-RELATED"/>
    <property type="match status" value="1"/>
</dbReference>
<dbReference type="Pfam" id="PF00072">
    <property type="entry name" value="Response_reg"/>
    <property type="match status" value="1"/>
</dbReference>
<evidence type="ECO:0000313" key="8">
    <source>
        <dbReference type="Proteomes" id="UP000463951"/>
    </source>
</evidence>
<reference evidence="7 8" key="1">
    <citation type="journal article" date="2020" name="Int. J. Syst. Evol. Microbiol.">
        <title>Reclassification of Streptomyces castelarensis and Streptomyces sporoclivatus as later heterotypic synonyms of Streptomyces antimycoticus.</title>
        <authorList>
            <person name="Komaki H."/>
            <person name="Tamura T."/>
        </authorList>
    </citation>
    <scope>NUCLEOTIDE SEQUENCE [LARGE SCALE GENOMIC DNA]</scope>
    <source>
        <strain evidence="7 8">NBRC 100767</strain>
    </source>
</reference>
<evidence type="ECO:0000256" key="1">
    <source>
        <dbReference type="ARBA" id="ARBA00023015"/>
    </source>
</evidence>
<dbReference type="EMBL" id="AP019620">
    <property type="protein sequence ID" value="BBJ39932.1"/>
    <property type="molecule type" value="Genomic_DNA"/>
</dbReference>
<accession>A0A499UH45</accession>
<feature type="compositionally biased region" description="Basic and acidic residues" evidence="5">
    <location>
        <begin position="188"/>
        <end position="215"/>
    </location>
</feature>
<evidence type="ECO:0000256" key="3">
    <source>
        <dbReference type="ARBA" id="ARBA00023163"/>
    </source>
</evidence>
<dbReference type="InterPro" id="IPR001789">
    <property type="entry name" value="Sig_transdc_resp-reg_receiver"/>
</dbReference>
<dbReference type="GO" id="GO:0003677">
    <property type="term" value="F:DNA binding"/>
    <property type="evidence" value="ECO:0007669"/>
    <property type="project" value="UniProtKB-KW"/>
</dbReference>
<sequence>MTGPGERIRVLIADDQQVVRGGLVLLIGMLDGIEVVGAARDGAEAVELTERLRPDVVLDLNMPVLDGVAATAALREKVPGSAVLVLTTYVDDDSVFPALRAGARGYLTKDADDDEVETAIRHVHARRTWLDPVVQARLVAALQPDQAAPTATPPHPPGSARRGADTLPDGLPPREAEVLTLIAHGPVQRRDLRPARRQPGHREDAHQPDLREDRRSRPRPVGALRLPERPGGCRLNPGRISWRASQPDT</sequence>
<dbReference type="AlphaFoldDB" id="A0A499UH45"/>